<dbReference type="Gene3D" id="2.40.50.140">
    <property type="entry name" value="Nucleic acid-binding proteins"/>
    <property type="match status" value="1"/>
</dbReference>
<dbReference type="InterPro" id="IPR002810">
    <property type="entry name" value="NfeD-like_C"/>
</dbReference>
<dbReference type="Proteomes" id="UP000269154">
    <property type="component" value="Unassembled WGS sequence"/>
</dbReference>
<protein>
    <recommendedName>
        <fullName evidence="1">NfeD-like C-terminal domain-containing protein</fullName>
    </recommendedName>
</protein>
<dbReference type="InterPro" id="IPR012340">
    <property type="entry name" value="NA-bd_OB-fold"/>
</dbReference>
<gene>
    <name evidence="2" type="ORF">D5R40_12155</name>
</gene>
<evidence type="ECO:0000313" key="2">
    <source>
        <dbReference type="EMBL" id="RQH43998.1"/>
    </source>
</evidence>
<dbReference type="Pfam" id="PF01957">
    <property type="entry name" value="NfeD"/>
    <property type="match status" value="1"/>
</dbReference>
<accession>A0A3N6P6P8</accession>
<sequence length="92" mass="10255">MTKEAVVDEIIRPNQLGRVRYRGSLWNAKCIQELTVNTGEVVYVLGNHGITLIVDTIPNNDNIAPDISDKKLPLPTPLLFAGKFLLLLFILL</sequence>
<organism evidence="2 3">
    <name type="scientific">Okeania hirsuta</name>
    <dbReference type="NCBI Taxonomy" id="1458930"/>
    <lineage>
        <taxon>Bacteria</taxon>
        <taxon>Bacillati</taxon>
        <taxon>Cyanobacteriota</taxon>
        <taxon>Cyanophyceae</taxon>
        <taxon>Oscillatoriophycideae</taxon>
        <taxon>Oscillatoriales</taxon>
        <taxon>Microcoleaceae</taxon>
        <taxon>Okeania</taxon>
    </lineage>
</organism>
<reference evidence="2 3" key="1">
    <citation type="journal article" date="2018" name="ACS Chem. Biol.">
        <title>Ketoreductase domain dysfunction expands chemodiversity: malyngamide biosynthesis in the cyanobacterium Okeania hirsuta.</title>
        <authorList>
            <person name="Moss N.A."/>
            <person name="Leao T."/>
            <person name="Rankin M."/>
            <person name="McCullough T.M."/>
            <person name="Qu P."/>
            <person name="Korobeynikov A."/>
            <person name="Smith J.L."/>
            <person name="Gerwick L."/>
            <person name="Gerwick W.H."/>
        </authorList>
    </citation>
    <scope>NUCLEOTIDE SEQUENCE [LARGE SCALE GENOMIC DNA]</scope>
    <source>
        <strain evidence="2 3">PAB10Feb10-1</strain>
    </source>
</reference>
<dbReference type="AlphaFoldDB" id="A0A3N6P6P8"/>
<evidence type="ECO:0000259" key="1">
    <source>
        <dbReference type="Pfam" id="PF01957"/>
    </source>
</evidence>
<dbReference type="EMBL" id="RCBY01000056">
    <property type="protein sequence ID" value="RQH43998.1"/>
    <property type="molecule type" value="Genomic_DNA"/>
</dbReference>
<evidence type="ECO:0000313" key="3">
    <source>
        <dbReference type="Proteomes" id="UP000269154"/>
    </source>
</evidence>
<comment type="caution">
    <text evidence="2">The sequence shown here is derived from an EMBL/GenBank/DDBJ whole genome shotgun (WGS) entry which is preliminary data.</text>
</comment>
<dbReference type="OrthoDB" id="468121at2"/>
<feature type="domain" description="NfeD-like C-terminal" evidence="1">
    <location>
        <begin position="3"/>
        <end position="54"/>
    </location>
</feature>
<name>A0A3N6P6P8_9CYAN</name>
<proteinExistence type="predicted"/>
<keyword evidence="3" id="KW-1185">Reference proteome</keyword>